<reference evidence="6 7" key="1">
    <citation type="submission" date="2018-06" db="EMBL/GenBank/DDBJ databases">
        <title>Genome Sequence of the Brown Rot Fungal Pathogen Monilinia fructigena.</title>
        <authorList>
            <person name="Landi L."/>
            <person name="De Miccolis Angelini R.M."/>
            <person name="Pollastro S."/>
            <person name="Abate D."/>
            <person name="Faretra F."/>
            <person name="Romanazzi G."/>
        </authorList>
    </citation>
    <scope>NUCLEOTIDE SEQUENCE [LARGE SCALE GENOMIC DNA]</scope>
    <source>
        <strain evidence="6 7">Mfrg269</strain>
    </source>
</reference>
<proteinExistence type="inferred from homology"/>
<dbReference type="GO" id="GO:0034314">
    <property type="term" value="P:Arp2/3 complex-mediated actin nucleation"/>
    <property type="evidence" value="ECO:0007669"/>
    <property type="project" value="InterPro"/>
</dbReference>
<keyword evidence="5" id="KW-0206">Cytoskeleton</keyword>
<dbReference type="EMBL" id="QKRW01000022">
    <property type="protein sequence ID" value="RAL62764.1"/>
    <property type="molecule type" value="Genomic_DNA"/>
</dbReference>
<dbReference type="AlphaFoldDB" id="A0A395ISC8"/>
<organism evidence="6 7">
    <name type="scientific">Monilinia fructigena</name>
    <dbReference type="NCBI Taxonomy" id="38457"/>
    <lineage>
        <taxon>Eukaryota</taxon>
        <taxon>Fungi</taxon>
        <taxon>Dikarya</taxon>
        <taxon>Ascomycota</taxon>
        <taxon>Pezizomycotina</taxon>
        <taxon>Leotiomycetes</taxon>
        <taxon>Helotiales</taxon>
        <taxon>Sclerotiniaceae</taxon>
        <taxon>Monilinia</taxon>
    </lineage>
</organism>
<dbReference type="Pfam" id="PF04062">
    <property type="entry name" value="P21-Arc"/>
    <property type="match status" value="1"/>
</dbReference>
<evidence type="ECO:0000256" key="2">
    <source>
        <dbReference type="ARBA" id="ARBA00010856"/>
    </source>
</evidence>
<dbReference type="Proteomes" id="UP000249056">
    <property type="component" value="Unassembled WGS sequence"/>
</dbReference>
<dbReference type="GO" id="GO:0003779">
    <property type="term" value="F:actin binding"/>
    <property type="evidence" value="ECO:0007669"/>
    <property type="project" value="UniProtKB-KW"/>
</dbReference>
<comment type="subcellular location">
    <subcellularLocation>
        <location evidence="1">Cytoplasm</location>
        <location evidence="1">Cytoskeleton</location>
    </subcellularLocation>
</comment>
<evidence type="ECO:0000256" key="3">
    <source>
        <dbReference type="ARBA" id="ARBA00022490"/>
    </source>
</evidence>
<evidence type="ECO:0000313" key="7">
    <source>
        <dbReference type="Proteomes" id="UP000249056"/>
    </source>
</evidence>
<keyword evidence="7" id="KW-1185">Reference proteome</keyword>
<dbReference type="InterPro" id="IPR007204">
    <property type="entry name" value="ARPC3"/>
</dbReference>
<comment type="similarity">
    <text evidence="2">Belongs to the ARPC3 family.</text>
</comment>
<evidence type="ECO:0000256" key="5">
    <source>
        <dbReference type="ARBA" id="ARBA00023212"/>
    </source>
</evidence>
<sequence length="108" mass="11785">MPAYNSIFNTDSPTTLHLIGNFPLLPSAQSRRWGEGGTEGGTENIALDSNFAVPGDPGFPLNQMFEAPASRQEAETLRQYLGQVRQELASRLLARIYDTEDGKPSKCG</sequence>
<protein>
    <submittedName>
        <fullName evidence="6">Uncharacterized protein</fullName>
    </submittedName>
</protein>
<dbReference type="Gene3D" id="1.10.1760.10">
    <property type="entry name" value="Actin-related protein 2/3 complex subunit 3"/>
    <property type="match status" value="1"/>
</dbReference>
<keyword evidence="4" id="KW-0009">Actin-binding</keyword>
<keyword evidence="3" id="KW-0963">Cytoplasm</keyword>
<dbReference type="SUPFAM" id="SSF69060">
    <property type="entry name" value="Arp2/3 complex 21 kDa subunit ARPC3"/>
    <property type="match status" value="1"/>
</dbReference>
<dbReference type="PANTHER" id="PTHR12391">
    <property type="entry name" value="ARP2/3 COMPLEX 21 KD SUBUNIT"/>
    <property type="match status" value="1"/>
</dbReference>
<dbReference type="OrthoDB" id="200404at2759"/>
<dbReference type="GO" id="GO:0030833">
    <property type="term" value="P:regulation of actin filament polymerization"/>
    <property type="evidence" value="ECO:0007669"/>
    <property type="project" value="InterPro"/>
</dbReference>
<dbReference type="GO" id="GO:0005885">
    <property type="term" value="C:Arp2/3 protein complex"/>
    <property type="evidence" value="ECO:0007669"/>
    <property type="project" value="InterPro"/>
</dbReference>
<accession>A0A395ISC8</accession>
<comment type="caution">
    <text evidence="6">The sequence shown here is derived from an EMBL/GenBank/DDBJ whole genome shotgun (WGS) entry which is preliminary data.</text>
</comment>
<gene>
    <name evidence="6" type="ORF">DID88_004606</name>
</gene>
<dbReference type="InterPro" id="IPR036753">
    <property type="entry name" value="ARPC3_sf"/>
</dbReference>
<evidence type="ECO:0000256" key="1">
    <source>
        <dbReference type="ARBA" id="ARBA00004245"/>
    </source>
</evidence>
<name>A0A395ISC8_9HELO</name>
<evidence type="ECO:0000256" key="4">
    <source>
        <dbReference type="ARBA" id="ARBA00023203"/>
    </source>
</evidence>
<evidence type="ECO:0000313" key="6">
    <source>
        <dbReference type="EMBL" id="RAL62764.1"/>
    </source>
</evidence>